<sequence length="220" mass="24375">MVKAAPLIFLILFTSGALAVIEKTGAIDAFLKTTLHKFRNRLLLFIIPIALVFSVLGTTGIVVNSVIALIPLGIILARGLKLDAVFGAALIYLGTYTGWNMPVIAPQTLGLSQRIAELPLFSGIGYRIVMYLTVLIVTIAYIYWYARKIKKDPGKSILGSDPFPNSVNENQTEADHAASMTLRQKRILAFPVSLYWHLSYSRRSTNGQKTKWQDCLFLSQ</sequence>
<feature type="transmembrane region" description="Helical" evidence="6">
    <location>
        <begin position="124"/>
        <end position="146"/>
    </location>
</feature>
<dbReference type="GO" id="GO:0005886">
    <property type="term" value="C:plasma membrane"/>
    <property type="evidence" value="ECO:0007669"/>
    <property type="project" value="UniProtKB-SubCell"/>
</dbReference>
<accession>A0A7I8DCW2</accession>
<dbReference type="Proteomes" id="UP000593802">
    <property type="component" value="Chromosome"/>
</dbReference>
<evidence type="ECO:0000256" key="3">
    <source>
        <dbReference type="ARBA" id="ARBA00022692"/>
    </source>
</evidence>
<keyword evidence="3 6" id="KW-0812">Transmembrane</keyword>
<feature type="transmembrane region" description="Helical" evidence="6">
    <location>
        <begin position="43"/>
        <end position="72"/>
    </location>
</feature>
<feature type="transmembrane region" description="Helical" evidence="6">
    <location>
        <begin position="84"/>
        <end position="104"/>
    </location>
</feature>
<evidence type="ECO:0000256" key="7">
    <source>
        <dbReference type="SAM" id="SignalP"/>
    </source>
</evidence>
<dbReference type="AlphaFoldDB" id="A0A7I8DCW2"/>
<keyword evidence="7" id="KW-0732">Signal</keyword>
<feature type="chain" id="PRO_5039203888" evidence="7">
    <location>
        <begin position="20"/>
        <end position="220"/>
    </location>
</feature>
<keyword evidence="4 6" id="KW-1133">Transmembrane helix</keyword>
<dbReference type="KEGG" id="eff:skT53_30280"/>
<dbReference type="InterPro" id="IPR018385">
    <property type="entry name" value="C4_dicarb_anaerob_car-like"/>
</dbReference>
<keyword evidence="2" id="KW-1003">Cell membrane</keyword>
<comment type="subcellular location">
    <subcellularLocation>
        <location evidence="1">Cell membrane</location>
        <topology evidence="1">Multi-pass membrane protein</topology>
    </subcellularLocation>
</comment>
<protein>
    <submittedName>
        <fullName evidence="8">Uncharacterized protein</fullName>
    </submittedName>
</protein>
<evidence type="ECO:0000256" key="1">
    <source>
        <dbReference type="ARBA" id="ARBA00004651"/>
    </source>
</evidence>
<evidence type="ECO:0000313" key="8">
    <source>
        <dbReference type="EMBL" id="BCJ88043.1"/>
    </source>
</evidence>
<proteinExistence type="predicted"/>
<reference evidence="8 9" key="1">
    <citation type="submission" date="2020-08" db="EMBL/GenBank/DDBJ databases">
        <title>Complete Genome Sequence of Effusibacillus dendaii Strain skT53, Isolated from Farmland soil.</title>
        <authorList>
            <person name="Konishi T."/>
            <person name="Kawasaki H."/>
        </authorList>
    </citation>
    <scope>NUCLEOTIDE SEQUENCE [LARGE SCALE GENOMIC DNA]</scope>
    <source>
        <strain evidence="9">skT53</strain>
    </source>
</reference>
<evidence type="ECO:0000256" key="6">
    <source>
        <dbReference type="SAM" id="Phobius"/>
    </source>
</evidence>
<keyword evidence="9" id="KW-1185">Reference proteome</keyword>
<feature type="signal peptide" evidence="7">
    <location>
        <begin position="1"/>
        <end position="19"/>
    </location>
</feature>
<evidence type="ECO:0000313" key="9">
    <source>
        <dbReference type="Proteomes" id="UP000593802"/>
    </source>
</evidence>
<name>A0A7I8DCW2_9BACL</name>
<evidence type="ECO:0000256" key="5">
    <source>
        <dbReference type="ARBA" id="ARBA00023136"/>
    </source>
</evidence>
<gene>
    <name evidence="8" type="ORF">skT53_30280</name>
</gene>
<evidence type="ECO:0000256" key="2">
    <source>
        <dbReference type="ARBA" id="ARBA00022475"/>
    </source>
</evidence>
<keyword evidence="5 6" id="KW-0472">Membrane</keyword>
<organism evidence="8 9">
    <name type="scientific">Effusibacillus dendaii</name>
    <dbReference type="NCBI Taxonomy" id="2743772"/>
    <lineage>
        <taxon>Bacteria</taxon>
        <taxon>Bacillati</taxon>
        <taxon>Bacillota</taxon>
        <taxon>Bacilli</taxon>
        <taxon>Bacillales</taxon>
        <taxon>Alicyclobacillaceae</taxon>
        <taxon>Effusibacillus</taxon>
    </lineage>
</organism>
<dbReference type="EMBL" id="AP023366">
    <property type="protein sequence ID" value="BCJ88043.1"/>
    <property type="molecule type" value="Genomic_DNA"/>
</dbReference>
<dbReference type="Pfam" id="PF03606">
    <property type="entry name" value="DcuC"/>
    <property type="match status" value="1"/>
</dbReference>
<evidence type="ECO:0000256" key="4">
    <source>
        <dbReference type="ARBA" id="ARBA00022989"/>
    </source>
</evidence>